<evidence type="ECO:0000256" key="3">
    <source>
        <dbReference type="ARBA" id="ARBA00023163"/>
    </source>
</evidence>
<keyword evidence="2 4" id="KW-0238">DNA-binding</keyword>
<dbReference type="Gene3D" id="1.10.357.10">
    <property type="entry name" value="Tetracycline Repressor, domain 2"/>
    <property type="match status" value="1"/>
</dbReference>
<dbReference type="InterPro" id="IPR009057">
    <property type="entry name" value="Homeodomain-like_sf"/>
</dbReference>
<dbReference type="RefSeq" id="WP_226544461.1">
    <property type="nucleotide sequence ID" value="NZ_JAJAPW010000007.1"/>
</dbReference>
<name>A0A9X1L602_9FLAO</name>
<organism evidence="6 7">
    <name type="scientific">Neotamlana laminarinivorans</name>
    <dbReference type="NCBI Taxonomy" id="2883124"/>
    <lineage>
        <taxon>Bacteria</taxon>
        <taxon>Pseudomonadati</taxon>
        <taxon>Bacteroidota</taxon>
        <taxon>Flavobacteriia</taxon>
        <taxon>Flavobacteriales</taxon>
        <taxon>Flavobacteriaceae</taxon>
        <taxon>Neotamlana</taxon>
    </lineage>
</organism>
<evidence type="ECO:0000313" key="7">
    <source>
        <dbReference type="Proteomes" id="UP001139199"/>
    </source>
</evidence>
<evidence type="ECO:0000256" key="1">
    <source>
        <dbReference type="ARBA" id="ARBA00023015"/>
    </source>
</evidence>
<reference evidence="6" key="1">
    <citation type="submission" date="2021-10" db="EMBL/GenBank/DDBJ databases">
        <title>Tamlana sargassums sp. nov., and Tamlana laminarinivorans sp. nov., two new bacteria isolated from the brown alga.</title>
        <authorList>
            <person name="Li J."/>
        </authorList>
    </citation>
    <scope>NUCLEOTIDE SEQUENCE</scope>
    <source>
        <strain evidence="6">PT2-4</strain>
    </source>
</reference>
<dbReference type="PANTHER" id="PTHR47506:SF1">
    <property type="entry name" value="HTH-TYPE TRANSCRIPTIONAL REGULATOR YJDC"/>
    <property type="match status" value="1"/>
</dbReference>
<dbReference type="PANTHER" id="PTHR47506">
    <property type="entry name" value="TRANSCRIPTIONAL REGULATORY PROTEIN"/>
    <property type="match status" value="1"/>
</dbReference>
<keyword evidence="3" id="KW-0804">Transcription</keyword>
<dbReference type="SUPFAM" id="SSF46689">
    <property type="entry name" value="Homeodomain-like"/>
    <property type="match status" value="1"/>
</dbReference>
<dbReference type="Proteomes" id="UP001139199">
    <property type="component" value="Unassembled WGS sequence"/>
</dbReference>
<accession>A0A9X1L602</accession>
<dbReference type="EMBL" id="JAJAPW010000007">
    <property type="protein sequence ID" value="MCB4799976.1"/>
    <property type="molecule type" value="Genomic_DNA"/>
</dbReference>
<evidence type="ECO:0000313" key="6">
    <source>
        <dbReference type="EMBL" id="MCB4799976.1"/>
    </source>
</evidence>
<keyword evidence="1" id="KW-0805">Transcription regulation</keyword>
<evidence type="ECO:0000256" key="2">
    <source>
        <dbReference type="ARBA" id="ARBA00023125"/>
    </source>
</evidence>
<dbReference type="Pfam" id="PF00440">
    <property type="entry name" value="TetR_N"/>
    <property type="match status" value="1"/>
</dbReference>
<dbReference type="PROSITE" id="PS50977">
    <property type="entry name" value="HTH_TETR_2"/>
    <property type="match status" value="1"/>
</dbReference>
<feature type="DNA-binding region" description="H-T-H motif" evidence="4">
    <location>
        <begin position="28"/>
        <end position="47"/>
    </location>
</feature>
<dbReference type="InterPro" id="IPR001647">
    <property type="entry name" value="HTH_TetR"/>
</dbReference>
<proteinExistence type="predicted"/>
<keyword evidence="7" id="KW-1185">Reference proteome</keyword>
<evidence type="ECO:0000256" key="4">
    <source>
        <dbReference type="PROSITE-ProRule" id="PRU00335"/>
    </source>
</evidence>
<sequence>MRPKKVVDKDMLIGLSKVFRDKGYEGASLKELAEITGLKKASLYHRFPKGKQQMAEAVFTHIDEWVRANIFSVLNDKSKTPQIRLKNGLMNIKKLYAGGKESCIFNAFSKETGMSLFEESIKNSMVEWVKAFTEIGLELMLPIKKSKAYAIQTLIEIQGSLIVTKGLNDINLFETTLNHIEKRYLNKQF</sequence>
<comment type="caution">
    <text evidence="6">The sequence shown here is derived from an EMBL/GenBank/DDBJ whole genome shotgun (WGS) entry which is preliminary data.</text>
</comment>
<evidence type="ECO:0000259" key="5">
    <source>
        <dbReference type="PROSITE" id="PS50977"/>
    </source>
</evidence>
<dbReference type="AlphaFoldDB" id="A0A9X1L602"/>
<feature type="domain" description="HTH tetR-type" evidence="5">
    <location>
        <begin position="5"/>
        <end position="65"/>
    </location>
</feature>
<gene>
    <name evidence="6" type="ORF">LG649_14070</name>
</gene>
<dbReference type="GO" id="GO:0003677">
    <property type="term" value="F:DNA binding"/>
    <property type="evidence" value="ECO:0007669"/>
    <property type="project" value="UniProtKB-UniRule"/>
</dbReference>
<protein>
    <submittedName>
        <fullName evidence="6">TetR/AcrR family transcriptional regulator</fullName>
    </submittedName>
</protein>